<dbReference type="InterPro" id="IPR054722">
    <property type="entry name" value="PolX-like_BBD"/>
</dbReference>
<keyword evidence="4" id="KW-0645">Protease</keyword>
<evidence type="ECO:0000259" key="10">
    <source>
        <dbReference type="PROSITE" id="PS50994"/>
    </source>
</evidence>
<dbReference type="Pfam" id="PF07727">
    <property type="entry name" value="RVT_2"/>
    <property type="match status" value="1"/>
</dbReference>
<dbReference type="GO" id="GO:0004190">
    <property type="term" value="F:aspartic-type endopeptidase activity"/>
    <property type="evidence" value="ECO:0007669"/>
    <property type="project" value="UniProtKB-KW"/>
</dbReference>
<keyword evidence="12" id="KW-1185">Reference proteome</keyword>
<accession>A0AAQ3SLA3</accession>
<evidence type="ECO:0000256" key="2">
    <source>
        <dbReference type="ARBA" id="ARBA00022692"/>
    </source>
</evidence>
<dbReference type="PROSITE" id="PS50297">
    <property type="entry name" value="ANK_REP_REGION"/>
    <property type="match status" value="2"/>
</dbReference>
<feature type="non-terminal residue" evidence="11">
    <location>
        <position position="1"/>
    </location>
</feature>
<evidence type="ECO:0000256" key="7">
    <source>
        <dbReference type="ARBA" id="ARBA00023136"/>
    </source>
</evidence>
<dbReference type="InterPro" id="IPR012337">
    <property type="entry name" value="RNaseH-like_sf"/>
</dbReference>
<dbReference type="EMBL" id="CP144745">
    <property type="protein sequence ID" value="WVZ53433.1"/>
    <property type="molecule type" value="Genomic_DNA"/>
</dbReference>
<evidence type="ECO:0000256" key="8">
    <source>
        <dbReference type="PROSITE-ProRule" id="PRU00023"/>
    </source>
</evidence>
<dbReference type="GO" id="GO:0005886">
    <property type="term" value="C:plasma membrane"/>
    <property type="evidence" value="ECO:0007669"/>
    <property type="project" value="TreeGrafter"/>
</dbReference>
<evidence type="ECO:0000256" key="1">
    <source>
        <dbReference type="ARBA" id="ARBA00004141"/>
    </source>
</evidence>
<proteinExistence type="predicted"/>
<feature type="transmembrane region" description="Helical" evidence="9">
    <location>
        <begin position="1901"/>
        <end position="1921"/>
    </location>
</feature>
<feature type="transmembrane region" description="Helical" evidence="9">
    <location>
        <begin position="1610"/>
        <end position="1630"/>
    </location>
</feature>
<evidence type="ECO:0000256" key="4">
    <source>
        <dbReference type="ARBA" id="ARBA00022750"/>
    </source>
</evidence>
<evidence type="ECO:0000256" key="9">
    <source>
        <dbReference type="SAM" id="Phobius"/>
    </source>
</evidence>
<dbReference type="Pfam" id="PF12796">
    <property type="entry name" value="Ank_2"/>
    <property type="match status" value="1"/>
</dbReference>
<dbReference type="SMART" id="SM00248">
    <property type="entry name" value="ANK"/>
    <property type="match status" value="13"/>
</dbReference>
<dbReference type="SUPFAM" id="SSF53098">
    <property type="entry name" value="Ribonuclease H-like"/>
    <property type="match status" value="1"/>
</dbReference>
<feature type="repeat" description="ANK" evidence="8">
    <location>
        <begin position="1421"/>
        <end position="1454"/>
    </location>
</feature>
<dbReference type="Proteomes" id="UP001341281">
    <property type="component" value="Chromosome 01"/>
</dbReference>
<dbReference type="SUPFAM" id="SSF48403">
    <property type="entry name" value="Ankyrin repeat"/>
    <property type="match status" value="3"/>
</dbReference>
<dbReference type="InterPro" id="IPR026961">
    <property type="entry name" value="PGG_dom"/>
</dbReference>
<dbReference type="Pfam" id="PF13976">
    <property type="entry name" value="gag_pre-integrs"/>
    <property type="match status" value="1"/>
</dbReference>
<dbReference type="Pfam" id="PF13962">
    <property type="entry name" value="PGG"/>
    <property type="match status" value="2"/>
</dbReference>
<feature type="domain" description="Integrase catalytic" evidence="10">
    <location>
        <begin position="424"/>
        <end position="604"/>
    </location>
</feature>
<reference evidence="11 12" key="1">
    <citation type="submission" date="2024-02" db="EMBL/GenBank/DDBJ databases">
        <title>High-quality chromosome-scale genome assembly of Pensacola bahiagrass (Paspalum notatum Flugge var. saurae).</title>
        <authorList>
            <person name="Vega J.M."/>
            <person name="Podio M."/>
            <person name="Orjuela J."/>
            <person name="Siena L.A."/>
            <person name="Pessino S.C."/>
            <person name="Combes M.C."/>
            <person name="Mariac C."/>
            <person name="Albertini E."/>
            <person name="Pupilli F."/>
            <person name="Ortiz J.P.A."/>
            <person name="Leblanc O."/>
        </authorList>
    </citation>
    <scope>NUCLEOTIDE SEQUENCE [LARGE SCALE GENOMIC DNA]</scope>
    <source>
        <strain evidence="11">R1</strain>
        <tissue evidence="11">Leaf</tissue>
    </source>
</reference>
<dbReference type="PANTHER" id="PTHR24186">
    <property type="entry name" value="PROTEIN PHOSPHATASE 1 REGULATORY SUBUNIT"/>
    <property type="match status" value="1"/>
</dbReference>
<dbReference type="Pfam" id="PF14223">
    <property type="entry name" value="Retrotran_gag_2"/>
    <property type="match status" value="1"/>
</dbReference>
<evidence type="ECO:0000256" key="3">
    <source>
        <dbReference type="ARBA" id="ARBA00022737"/>
    </source>
</evidence>
<evidence type="ECO:0000313" key="12">
    <source>
        <dbReference type="Proteomes" id="UP001341281"/>
    </source>
</evidence>
<dbReference type="CDD" id="cd09272">
    <property type="entry name" value="RNase_HI_RT_Ty1"/>
    <property type="match status" value="1"/>
</dbReference>
<dbReference type="InterPro" id="IPR036397">
    <property type="entry name" value="RNaseH_sf"/>
</dbReference>
<dbReference type="InterPro" id="IPR057670">
    <property type="entry name" value="SH3_retrovirus"/>
</dbReference>
<keyword evidence="4" id="KW-0064">Aspartyl protease</keyword>
<dbReference type="Pfam" id="PF00023">
    <property type="entry name" value="Ank"/>
    <property type="match status" value="1"/>
</dbReference>
<keyword evidence="3" id="KW-0677">Repeat</keyword>
<keyword evidence="2 9" id="KW-0812">Transmembrane</keyword>
<keyword evidence="6 8" id="KW-0040">ANK repeat</keyword>
<evidence type="ECO:0000256" key="6">
    <source>
        <dbReference type="ARBA" id="ARBA00023043"/>
    </source>
</evidence>
<keyword evidence="7 9" id="KW-0472">Membrane</keyword>
<dbReference type="InterPro" id="IPR036770">
    <property type="entry name" value="Ankyrin_rpt-contain_sf"/>
</dbReference>
<dbReference type="PROSITE" id="PS50994">
    <property type="entry name" value="INTEGRASE"/>
    <property type="match status" value="1"/>
</dbReference>
<dbReference type="GO" id="GO:0015074">
    <property type="term" value="P:DNA integration"/>
    <property type="evidence" value="ECO:0007669"/>
    <property type="project" value="InterPro"/>
</dbReference>
<dbReference type="InterPro" id="IPR002110">
    <property type="entry name" value="Ankyrin_rpt"/>
</dbReference>
<feature type="repeat" description="ANK" evidence="8">
    <location>
        <begin position="1803"/>
        <end position="1836"/>
    </location>
</feature>
<keyword evidence="4" id="KW-0378">Hydrolase</keyword>
<gene>
    <name evidence="11" type="ORF">U9M48_004377</name>
</gene>
<dbReference type="InterPro" id="IPR025724">
    <property type="entry name" value="GAG-pre-integrase_dom"/>
</dbReference>
<dbReference type="PROSITE" id="PS50088">
    <property type="entry name" value="ANK_REPEAT"/>
    <property type="match status" value="2"/>
</dbReference>
<name>A0AAQ3SLA3_PASNO</name>
<dbReference type="PANTHER" id="PTHR24186:SF54">
    <property type="entry name" value="PGG DOMAIN-CONTAINING PROTEIN"/>
    <property type="match status" value="1"/>
</dbReference>
<dbReference type="GO" id="GO:0003676">
    <property type="term" value="F:nucleic acid binding"/>
    <property type="evidence" value="ECO:0007669"/>
    <property type="project" value="InterPro"/>
</dbReference>
<feature type="transmembrane region" description="Helical" evidence="9">
    <location>
        <begin position="1983"/>
        <end position="2001"/>
    </location>
</feature>
<dbReference type="InterPro" id="IPR043502">
    <property type="entry name" value="DNA/RNA_pol_sf"/>
</dbReference>
<dbReference type="Pfam" id="PF25597">
    <property type="entry name" value="SH3_retrovirus"/>
    <property type="match status" value="1"/>
</dbReference>
<comment type="subcellular location">
    <subcellularLocation>
        <location evidence="1">Membrane</location>
        <topology evidence="1">Multi-pass membrane protein</topology>
    </subcellularLocation>
</comment>
<dbReference type="InterPro" id="IPR013103">
    <property type="entry name" value="RVT_2"/>
</dbReference>
<dbReference type="SUPFAM" id="SSF56672">
    <property type="entry name" value="DNA/RNA polymerases"/>
    <property type="match status" value="1"/>
</dbReference>
<dbReference type="Gene3D" id="3.30.420.10">
    <property type="entry name" value="Ribonuclease H-like superfamily/Ribonuclease H"/>
    <property type="match status" value="1"/>
</dbReference>
<feature type="transmembrane region" description="Helical" evidence="9">
    <location>
        <begin position="1941"/>
        <end position="1963"/>
    </location>
</feature>
<sequence length="2049" mass="228870">MDGRLLDAATSGDSITMKHLALEDPGILLETAAQGNTCLHISTIHGHEKLCTDAVALNPSLLSVATLSTSAEVWTTLQVMHSARSRARITNLRMQLAGLKKGSMTVAAYYAKMKAIGDELAASGKPIEDDEMVSFILSAWILTTIQSHPPSSTRQNQSPSVSFIHSFLPLIHVCKCFKVRGMVRSNHRQTQHHVDAAIAVDAVATADADADVEDVMEVAATTRAEQSRRSIGQATVPNLWKVCWHRYDESYQQQNKTAGSTSVAYGVDTNWYADSGATDHITGELEKMTVRDKYSGPDQVHTANGTGMEISNVGHSILHTPSRNIHLKNILHVPSARKSLASVYRLVSDNNISIEFFPNCFLIKDLVTRKVLHQGRSQGGLYPLEAHEGSLSKQVLGVNKPSTSRWHSRLGHPSFQVVKYILRNNSLPSCSDENIESVCDSCQRAKSHQLPYSKSNTPTSVGRHNYYVSFIDDFSKYTWIYLLKKKSDVFQAFQIFQNFVERKFNRKIITMQTDWGGEYEKLQSFFQQIGIAHHVSCPHAHQQNGSAERKHRHIVEVGLALLAKASMPLKFWDEAFLTATYLINMLPSKVIDYNTPVERLLHQKPDYTSLRIFGCACWPNLRPFNSRKLSFRSTRCVFLGYSSQHKGFKCLEPSSGRVYVSREPNSLEDALNDPKWKNAMQQEYDALIRNKTWHLVPQPKGTNLIDCKWVFKIKKKADGSIDRYKARLVAKGFKQRYGIDYEDTFSPVVKIATVRLVLSVAISRGWCLRQLDVQNAFLHGVLEEEVYMKQPPGFEDLRIPQHVCKLDKAIYGLKQAPRAWYSRLSSKLVAMGFQASKSDMSLFIYQKGNIVMYMLIYVDDIIVTGSSMEAISALLKDFREEFALKDLGNLSFFLGIEVQKEGNGILLSQEKYASEILSRVGMTYCRPCTTPLPSSEKLSRFEGKELSTEDGTKYRSIVGALQYLTLTRPDLSYSVNKVCQFLHSPTSSHWTAVKRILRYVKNTLDLGLKINPTNSTMVSAFSDADWAGSIDDRRSTGGFAIYFGPNLISWSARKQATVSRSSTEAEYKSVANATAEIMWVQSLLKELGVSQRQPPCLWCDNIGATYLSANPVFHSRAKHIEIDFHFVREKIAKKELQIRLISSRDQIADGFTNQDRHTTLPKLQHSPLSTQMRRPLVTAVASGRTTLASNFLRCCRELDLSADAILMQDKHGCNALLRRGHRELALELIDAEPALSYSVNNYNESPMFIAVMRDYVDVLEKLLGIPDSSDRGSSSYNALHAAVKNGNSVIADRIMKARPMLAREEGSNSNTPIQLAVVWNKIGVLKVLLEHDRSLGYTSPSTRALLLKSSISSSKMVSSSGAPLLVSAAYRGQVGVARELLRYCPDALFCDTEGYTCMHTAVWNEKPEFLLNRFVNVRNRDGDTPLHLAVQKCNPKMVAALLAHQYIDVTVLNNNGNPANWNLHGIIDHAKTLNWNEVVMLMMKSDPQDASSILNLYKEAKDMVTESSRNDIKSLTETYTGNTSLVATLLATMTFAAAFTLPGGSSSDAGSEGFLSWQESIPGHRHLGHVRHSYCCLHLRHSKLMWFAYMATATSFATGLYTVLAPRLLWLAVTVCVLTSLLPILTKLLGEWPSLKLRFRLGQTFKRDLLDMKLLGIPDSADRGAYGYNAQHAAVRNGNSVIADRIMKTRPMLAREEGKNSNTPIQLAVVWNKIGVLKVLLEHDRSLGYVVSSSGAPLLVSAVYRGHVGVARELLRHCPDAPLVDTEGFTCLDTAVWNEQPEFLEFALSSPQLNRFVNVRNRDGDTPLHLAVQKCNPKMVAALLAHQHIDVTVLNNNGNPANWNLYGIIDHAKTLNWNEVVMLMMKSDPQDASSILNLYKEAKDVVTESSRKDIKSLTETYTGNTSLVATLIATMTFAAAFSSDAGSEGLPIMARKFAFRAFLVTDTLAICSSLIVAFICIIARWEDLEFLLDYRSFTKKLMWFAYMATATAFATGLYTVLATRLLWLAATVCVLTSLLPILTKVLGEWPSLKLRFRLGQTFKRDLLDM</sequence>
<feature type="transmembrane region" description="Helical" evidence="9">
    <location>
        <begin position="2007"/>
        <end position="2027"/>
    </location>
</feature>
<keyword evidence="5 9" id="KW-1133">Transmembrane helix</keyword>
<dbReference type="Pfam" id="PF22936">
    <property type="entry name" value="Pol_BBD"/>
    <property type="match status" value="1"/>
</dbReference>
<evidence type="ECO:0000313" key="11">
    <source>
        <dbReference type="EMBL" id="WVZ53433.1"/>
    </source>
</evidence>
<protein>
    <recommendedName>
        <fullName evidence="10">Integrase catalytic domain-containing protein</fullName>
    </recommendedName>
</protein>
<dbReference type="Gene3D" id="1.25.40.20">
    <property type="entry name" value="Ankyrin repeat-containing domain"/>
    <property type="match status" value="3"/>
</dbReference>
<evidence type="ECO:0000256" key="5">
    <source>
        <dbReference type="ARBA" id="ARBA00022989"/>
    </source>
</evidence>
<dbReference type="InterPro" id="IPR001584">
    <property type="entry name" value="Integrase_cat-core"/>
</dbReference>
<organism evidence="11 12">
    <name type="scientific">Paspalum notatum var. saurae</name>
    <dbReference type="NCBI Taxonomy" id="547442"/>
    <lineage>
        <taxon>Eukaryota</taxon>
        <taxon>Viridiplantae</taxon>
        <taxon>Streptophyta</taxon>
        <taxon>Embryophyta</taxon>
        <taxon>Tracheophyta</taxon>
        <taxon>Spermatophyta</taxon>
        <taxon>Magnoliopsida</taxon>
        <taxon>Liliopsida</taxon>
        <taxon>Poales</taxon>
        <taxon>Poaceae</taxon>
        <taxon>PACMAD clade</taxon>
        <taxon>Panicoideae</taxon>
        <taxon>Andropogonodae</taxon>
        <taxon>Paspaleae</taxon>
        <taxon>Paspalinae</taxon>
        <taxon>Paspalum</taxon>
    </lineage>
</organism>